<accession>A0A7R9ZM72</accession>
<protein>
    <submittedName>
        <fullName evidence="2">Uncharacterized protein</fullName>
    </submittedName>
</protein>
<gene>
    <name evidence="2" type="ORF">CAUS1442_LOCUS7288</name>
</gene>
<dbReference type="AlphaFoldDB" id="A0A7R9ZM72"/>
<reference evidence="2" key="1">
    <citation type="submission" date="2021-01" db="EMBL/GenBank/DDBJ databases">
        <authorList>
            <person name="Corre E."/>
            <person name="Pelletier E."/>
            <person name="Niang G."/>
            <person name="Scheremetjew M."/>
            <person name="Finn R."/>
            <person name="Kale V."/>
            <person name="Holt S."/>
            <person name="Cochrane G."/>
            <person name="Meng A."/>
            <person name="Brown T."/>
            <person name="Cohen L."/>
        </authorList>
    </citation>
    <scope>NUCLEOTIDE SEQUENCE</scope>
    <source>
        <strain evidence="2">CCMP3328</strain>
    </source>
</reference>
<evidence type="ECO:0000256" key="1">
    <source>
        <dbReference type="SAM" id="MobiDB-lite"/>
    </source>
</evidence>
<sequence>MGCKILRNPETSLPIFEFTLVFDEYAASGARPLVWLFNKVTGEKAGAVPNADDDSSRVTRAVSRITMVSDGLWRNTAGALTMQYHGIVRVSCRVPNAVLRMLPMSKESVQQKVSTAMVGQLRREGTKSMQKIQSALTQWLEQNQAPPRGGACESQANNQRQRPFARVSRLFR</sequence>
<dbReference type="EMBL" id="HBEF01011568">
    <property type="protein sequence ID" value="CAD8335183.1"/>
    <property type="molecule type" value="Transcribed_RNA"/>
</dbReference>
<evidence type="ECO:0000313" key="2">
    <source>
        <dbReference type="EMBL" id="CAD8335183.1"/>
    </source>
</evidence>
<name>A0A7R9ZM72_9STRA</name>
<organism evidence="2">
    <name type="scientific">Craspedostauros australis</name>
    <dbReference type="NCBI Taxonomy" id="1486917"/>
    <lineage>
        <taxon>Eukaryota</taxon>
        <taxon>Sar</taxon>
        <taxon>Stramenopiles</taxon>
        <taxon>Ochrophyta</taxon>
        <taxon>Bacillariophyta</taxon>
        <taxon>Bacillariophyceae</taxon>
        <taxon>Bacillariophycidae</taxon>
        <taxon>Naviculales</taxon>
        <taxon>Naviculaceae</taxon>
        <taxon>Craspedostauros</taxon>
    </lineage>
</organism>
<proteinExistence type="predicted"/>
<feature type="region of interest" description="Disordered" evidence="1">
    <location>
        <begin position="143"/>
        <end position="172"/>
    </location>
</feature>